<evidence type="ECO:0000256" key="4">
    <source>
        <dbReference type="ARBA" id="ARBA00013014"/>
    </source>
</evidence>
<keyword evidence="15" id="KW-1185">Reference proteome</keyword>
<evidence type="ECO:0000259" key="13">
    <source>
        <dbReference type="Pfam" id="PF08546"/>
    </source>
</evidence>
<dbReference type="Gene3D" id="3.40.50.720">
    <property type="entry name" value="NAD(P)-binding Rossmann-like Domain"/>
    <property type="match status" value="1"/>
</dbReference>
<keyword evidence="8 11" id="KW-0560">Oxidoreductase</keyword>
<comment type="catalytic activity">
    <reaction evidence="10 11">
        <text>(R)-pantoate + NADP(+) = 2-dehydropantoate + NADPH + H(+)</text>
        <dbReference type="Rhea" id="RHEA:16233"/>
        <dbReference type="ChEBI" id="CHEBI:11561"/>
        <dbReference type="ChEBI" id="CHEBI:15378"/>
        <dbReference type="ChEBI" id="CHEBI:15980"/>
        <dbReference type="ChEBI" id="CHEBI:57783"/>
        <dbReference type="ChEBI" id="CHEBI:58349"/>
        <dbReference type="EC" id="1.1.1.169"/>
    </reaction>
</comment>
<evidence type="ECO:0000313" key="15">
    <source>
        <dbReference type="Proteomes" id="UP000812277"/>
    </source>
</evidence>
<comment type="function">
    <text evidence="1 11">Catalyzes the NADPH-dependent reduction of ketopantoate into pantoic acid.</text>
</comment>
<dbReference type="EMBL" id="JAHZIJ010000001">
    <property type="protein sequence ID" value="MBW7473664.1"/>
    <property type="molecule type" value="Genomic_DNA"/>
</dbReference>
<dbReference type="InterPro" id="IPR008927">
    <property type="entry name" value="6-PGluconate_DH-like_C_sf"/>
</dbReference>
<keyword evidence="6 11" id="KW-0566">Pantothenate biosynthesis</keyword>
<dbReference type="PANTHER" id="PTHR43765">
    <property type="entry name" value="2-DEHYDROPANTOATE 2-REDUCTASE-RELATED"/>
    <property type="match status" value="1"/>
</dbReference>
<evidence type="ECO:0000256" key="3">
    <source>
        <dbReference type="ARBA" id="ARBA00007870"/>
    </source>
</evidence>
<dbReference type="NCBIfam" id="TIGR00745">
    <property type="entry name" value="apbA_panE"/>
    <property type="match status" value="1"/>
</dbReference>
<evidence type="ECO:0000256" key="2">
    <source>
        <dbReference type="ARBA" id="ARBA00004994"/>
    </source>
</evidence>
<dbReference type="InterPro" id="IPR013752">
    <property type="entry name" value="KPA_reductase"/>
</dbReference>
<evidence type="ECO:0000256" key="7">
    <source>
        <dbReference type="ARBA" id="ARBA00022857"/>
    </source>
</evidence>
<protein>
    <recommendedName>
        <fullName evidence="5 11">2-dehydropantoate 2-reductase</fullName>
        <ecNumber evidence="4 11">1.1.1.169</ecNumber>
    </recommendedName>
    <alternativeName>
        <fullName evidence="9 11">Ketopantoate reductase</fullName>
    </alternativeName>
</protein>
<evidence type="ECO:0000256" key="9">
    <source>
        <dbReference type="ARBA" id="ARBA00032024"/>
    </source>
</evidence>
<evidence type="ECO:0000256" key="1">
    <source>
        <dbReference type="ARBA" id="ARBA00002919"/>
    </source>
</evidence>
<dbReference type="SUPFAM" id="SSF48179">
    <property type="entry name" value="6-phosphogluconate dehydrogenase C-terminal domain-like"/>
    <property type="match status" value="1"/>
</dbReference>
<proteinExistence type="inferred from homology"/>
<dbReference type="Gene3D" id="1.10.1040.10">
    <property type="entry name" value="N-(1-d-carboxylethyl)-l-norvaline Dehydrogenase, domain 2"/>
    <property type="match status" value="1"/>
</dbReference>
<evidence type="ECO:0000256" key="8">
    <source>
        <dbReference type="ARBA" id="ARBA00023002"/>
    </source>
</evidence>
<dbReference type="Pfam" id="PF02558">
    <property type="entry name" value="ApbA"/>
    <property type="match status" value="1"/>
</dbReference>
<accession>A0ABS7D1E8</accession>
<feature type="domain" description="Ketopantoate reductase N-terminal" evidence="12">
    <location>
        <begin position="3"/>
        <end position="156"/>
    </location>
</feature>
<dbReference type="PANTHER" id="PTHR43765:SF2">
    <property type="entry name" value="2-DEHYDROPANTOATE 2-REDUCTASE"/>
    <property type="match status" value="1"/>
</dbReference>
<reference evidence="14 15" key="1">
    <citation type="submission" date="2021-07" db="EMBL/GenBank/DDBJ databases">
        <title>Paenibacillus radiodurans sp. nov., isolated from the southeastern edge of Tengger Desert.</title>
        <authorList>
            <person name="Zhang G."/>
        </authorList>
    </citation>
    <scope>NUCLEOTIDE SEQUENCE [LARGE SCALE GENOMIC DNA]</scope>
    <source>
        <strain evidence="14 15">DT7-4</strain>
    </source>
</reference>
<dbReference type="Pfam" id="PF08546">
    <property type="entry name" value="ApbA_C"/>
    <property type="match status" value="1"/>
</dbReference>
<dbReference type="InterPro" id="IPR036291">
    <property type="entry name" value="NAD(P)-bd_dom_sf"/>
</dbReference>
<dbReference type="InterPro" id="IPR013328">
    <property type="entry name" value="6PGD_dom2"/>
</dbReference>
<evidence type="ECO:0000256" key="6">
    <source>
        <dbReference type="ARBA" id="ARBA00022655"/>
    </source>
</evidence>
<dbReference type="Proteomes" id="UP000812277">
    <property type="component" value="Unassembled WGS sequence"/>
</dbReference>
<dbReference type="EC" id="1.1.1.169" evidence="4 11"/>
<comment type="similarity">
    <text evidence="3 11">Belongs to the ketopantoate reductase family.</text>
</comment>
<evidence type="ECO:0000256" key="10">
    <source>
        <dbReference type="ARBA" id="ARBA00048793"/>
    </source>
</evidence>
<dbReference type="InterPro" id="IPR003710">
    <property type="entry name" value="ApbA"/>
</dbReference>
<evidence type="ECO:0000259" key="12">
    <source>
        <dbReference type="Pfam" id="PF02558"/>
    </source>
</evidence>
<evidence type="ECO:0000256" key="5">
    <source>
        <dbReference type="ARBA" id="ARBA00019465"/>
    </source>
</evidence>
<organism evidence="14 15">
    <name type="scientific">Paenibacillus oenotherae</name>
    <dbReference type="NCBI Taxonomy" id="1435645"/>
    <lineage>
        <taxon>Bacteria</taxon>
        <taxon>Bacillati</taxon>
        <taxon>Bacillota</taxon>
        <taxon>Bacilli</taxon>
        <taxon>Bacillales</taxon>
        <taxon>Paenibacillaceae</taxon>
        <taxon>Paenibacillus</taxon>
    </lineage>
</organism>
<comment type="caution">
    <text evidence="14">The sequence shown here is derived from an EMBL/GenBank/DDBJ whole genome shotgun (WGS) entry which is preliminary data.</text>
</comment>
<dbReference type="RefSeq" id="WP_219870876.1">
    <property type="nucleotide sequence ID" value="NZ_JAHZIJ010000001.1"/>
</dbReference>
<name>A0ABS7D1E8_9BACL</name>
<gene>
    <name evidence="14" type="ORF">K0T92_02765</name>
</gene>
<dbReference type="SUPFAM" id="SSF51735">
    <property type="entry name" value="NAD(P)-binding Rossmann-fold domains"/>
    <property type="match status" value="1"/>
</dbReference>
<comment type="pathway">
    <text evidence="2 11">Cofactor biosynthesis; (R)-pantothenate biosynthesis; (R)-pantoate from 3-methyl-2-oxobutanoate: step 2/2.</text>
</comment>
<dbReference type="InterPro" id="IPR013332">
    <property type="entry name" value="KPR_N"/>
</dbReference>
<dbReference type="InterPro" id="IPR050838">
    <property type="entry name" value="Ketopantoate_reductase"/>
</dbReference>
<keyword evidence="7 11" id="KW-0521">NADP</keyword>
<evidence type="ECO:0000313" key="14">
    <source>
        <dbReference type="EMBL" id="MBW7473664.1"/>
    </source>
</evidence>
<feature type="domain" description="Ketopantoate reductase C-terminal" evidence="13">
    <location>
        <begin position="192"/>
        <end position="314"/>
    </location>
</feature>
<evidence type="ECO:0000256" key="11">
    <source>
        <dbReference type="RuleBase" id="RU362068"/>
    </source>
</evidence>
<sequence>MRIWIVGAGAIGLLYGSRLAQSSVKVTLLTGSAAQAAALAAGGITIEEYGTGAAARAAVDAAPLAGAHAIAGPRDWIWLTVKQPHLTDDLAASLAALCSGGASLLCLQNGVGHMEKLREAIPERQLYAAISTEGALRLDEVTVRHTGLGSLTFGRWGDLASDDVTISGQDGSQKMLLDILEAAGIEGSMSNDMNNRIYHKLLVNAVINPLTAIYGVTNGELPDNDSRKRLMIALHAESEAVLSAAGMSGDGDAWERLMTVCRRTASNESSMLRDVKAGRMTEIDWINGGVAAIARQYGLTTPLNDAIITIVKTLAMN</sequence>